<keyword evidence="8" id="KW-0732">Signal</keyword>
<reference evidence="10" key="1">
    <citation type="journal article" date="2023" name="Mol. Phylogenet. Evol.">
        <title>Genome-scale phylogeny and comparative genomics of the fungal order Sordariales.</title>
        <authorList>
            <person name="Hensen N."/>
            <person name="Bonometti L."/>
            <person name="Westerberg I."/>
            <person name="Brannstrom I.O."/>
            <person name="Guillou S."/>
            <person name="Cros-Aarteil S."/>
            <person name="Calhoun S."/>
            <person name="Haridas S."/>
            <person name="Kuo A."/>
            <person name="Mondo S."/>
            <person name="Pangilinan J."/>
            <person name="Riley R."/>
            <person name="LaButti K."/>
            <person name="Andreopoulos B."/>
            <person name="Lipzen A."/>
            <person name="Chen C."/>
            <person name="Yan M."/>
            <person name="Daum C."/>
            <person name="Ng V."/>
            <person name="Clum A."/>
            <person name="Steindorff A."/>
            <person name="Ohm R.A."/>
            <person name="Martin F."/>
            <person name="Silar P."/>
            <person name="Natvig D.O."/>
            <person name="Lalanne C."/>
            <person name="Gautier V."/>
            <person name="Ament-Velasquez S.L."/>
            <person name="Kruys A."/>
            <person name="Hutchinson M.I."/>
            <person name="Powell A.J."/>
            <person name="Barry K."/>
            <person name="Miller A.N."/>
            <person name="Grigoriev I.V."/>
            <person name="Debuchy R."/>
            <person name="Gladieux P."/>
            <person name="Hiltunen Thoren M."/>
            <person name="Johannesson H."/>
        </authorList>
    </citation>
    <scope>NUCLEOTIDE SEQUENCE</scope>
    <source>
        <strain evidence="10">CBS 118394</strain>
    </source>
</reference>
<dbReference type="SUPFAM" id="SSF49344">
    <property type="entry name" value="CBD9-like"/>
    <property type="match status" value="1"/>
</dbReference>
<gene>
    <name evidence="10" type="ORF">B0H66DRAFT_220348</name>
</gene>
<evidence type="ECO:0000259" key="9">
    <source>
        <dbReference type="SMART" id="SM00664"/>
    </source>
</evidence>
<sequence length="408" mass="45029">MKVGFFSSLPVVLLVCLVQQVVATSTIFIKESNTTFALNLSPDSDDVNFYMAVPDLYQYTGIGFGATMANSLMFLVYANNDRNGVTLSPRLSTGNTEPVFYPAAEIILHEGTRAFDHTLYVNATCRGCRSWEGGSIEVNNPGHPMIFGLGITHVRGSDDKDMPLRRHMGYGVFSMDMVKATTPGGVGVPKINATDGAVLPKVINEDHGDRAATAHGVVFAIVALVAAPFDSLVAGALRKWPTLHMITATVYFALVIGALVPGINISKQYIMTQKMQTGHQVLGLLTVVMMFGMVIWGIALVFIRKLAKKRGQEPPERSALMGRMHAYIGWLIWLLFLINNGLGLKLADQGNTFILGYAVLAGAVVIFMIPIYWLVWRCTRPRRDKEEDNYQLNTIYNHDQQHGHNMYQ</sequence>
<dbReference type="AlphaFoldDB" id="A0AAE0I3X7"/>
<organism evidence="10 11">
    <name type="scientific">Apodospora peruviana</name>
    <dbReference type="NCBI Taxonomy" id="516989"/>
    <lineage>
        <taxon>Eukaryota</taxon>
        <taxon>Fungi</taxon>
        <taxon>Dikarya</taxon>
        <taxon>Ascomycota</taxon>
        <taxon>Pezizomycotina</taxon>
        <taxon>Sordariomycetes</taxon>
        <taxon>Sordariomycetidae</taxon>
        <taxon>Sordariales</taxon>
        <taxon>Lasiosphaeriaceae</taxon>
        <taxon>Apodospora</taxon>
    </lineage>
</organism>
<feature type="domain" description="DOMON" evidence="9">
    <location>
        <begin position="59"/>
        <end position="150"/>
    </location>
</feature>
<evidence type="ECO:0000256" key="4">
    <source>
        <dbReference type="ARBA" id="ARBA00022982"/>
    </source>
</evidence>
<evidence type="ECO:0000313" key="10">
    <source>
        <dbReference type="EMBL" id="KAK3317970.1"/>
    </source>
</evidence>
<evidence type="ECO:0000256" key="5">
    <source>
        <dbReference type="ARBA" id="ARBA00022989"/>
    </source>
</evidence>
<comment type="subcellular location">
    <subcellularLocation>
        <location evidence="1">Membrane</location>
    </subcellularLocation>
</comment>
<feature type="transmembrane region" description="Helical" evidence="7">
    <location>
        <begin position="324"/>
        <end position="342"/>
    </location>
</feature>
<dbReference type="EMBL" id="JAUEDM010000004">
    <property type="protein sequence ID" value="KAK3317970.1"/>
    <property type="molecule type" value="Genomic_DNA"/>
</dbReference>
<evidence type="ECO:0000256" key="1">
    <source>
        <dbReference type="ARBA" id="ARBA00004370"/>
    </source>
</evidence>
<feature type="transmembrane region" description="Helical" evidence="7">
    <location>
        <begin position="354"/>
        <end position="375"/>
    </location>
</feature>
<keyword evidence="2" id="KW-0813">Transport</keyword>
<feature type="signal peptide" evidence="8">
    <location>
        <begin position="1"/>
        <end position="23"/>
    </location>
</feature>
<keyword evidence="6 7" id="KW-0472">Membrane</keyword>
<keyword evidence="11" id="KW-1185">Reference proteome</keyword>
<keyword evidence="5 7" id="KW-1133">Transmembrane helix</keyword>
<accession>A0AAE0I3X7</accession>
<dbReference type="InterPro" id="IPR005018">
    <property type="entry name" value="DOMON_domain"/>
</dbReference>
<name>A0AAE0I3X7_9PEZI</name>
<evidence type="ECO:0000313" key="11">
    <source>
        <dbReference type="Proteomes" id="UP001283341"/>
    </source>
</evidence>
<dbReference type="Pfam" id="PF16010">
    <property type="entry name" value="CDH-cyt"/>
    <property type="match status" value="1"/>
</dbReference>
<dbReference type="PANTHER" id="PTHR47797:SF1">
    <property type="entry name" value="CYTOCHROME B561 DOMAIN-CONTAINING PROTEIN-RELATED"/>
    <property type="match status" value="1"/>
</dbReference>
<feature type="transmembrane region" description="Helical" evidence="7">
    <location>
        <begin position="282"/>
        <end position="303"/>
    </location>
</feature>
<dbReference type="InterPro" id="IPR036259">
    <property type="entry name" value="MFS_trans_sf"/>
</dbReference>
<dbReference type="Pfam" id="PF03188">
    <property type="entry name" value="Cytochrom_B561"/>
    <property type="match status" value="1"/>
</dbReference>
<evidence type="ECO:0000256" key="8">
    <source>
        <dbReference type="SAM" id="SignalP"/>
    </source>
</evidence>
<evidence type="ECO:0000256" key="3">
    <source>
        <dbReference type="ARBA" id="ARBA00022692"/>
    </source>
</evidence>
<dbReference type="PANTHER" id="PTHR47797">
    <property type="entry name" value="DEHYDROGENASE, PUTATIVE (AFU_ORTHOLOGUE AFUA_8G05805)-RELATED"/>
    <property type="match status" value="1"/>
</dbReference>
<proteinExistence type="predicted"/>
<protein>
    <recommendedName>
        <fullName evidence="9">DOMON domain-containing protein</fullName>
    </recommendedName>
</protein>
<dbReference type="Gene3D" id="2.60.40.1210">
    <property type="entry name" value="Cellobiose dehydrogenase, cytochrome domain"/>
    <property type="match status" value="1"/>
</dbReference>
<feature type="transmembrane region" description="Helical" evidence="7">
    <location>
        <begin position="249"/>
        <end position="270"/>
    </location>
</feature>
<dbReference type="SUPFAM" id="SSF103473">
    <property type="entry name" value="MFS general substrate transporter"/>
    <property type="match status" value="1"/>
</dbReference>
<dbReference type="InterPro" id="IPR006593">
    <property type="entry name" value="Cyt_b561/ferric_Rdtase_TM"/>
</dbReference>
<dbReference type="Gene3D" id="1.20.120.1770">
    <property type="match status" value="1"/>
</dbReference>
<feature type="chain" id="PRO_5042123255" description="DOMON domain-containing protein" evidence="8">
    <location>
        <begin position="24"/>
        <end position="408"/>
    </location>
</feature>
<dbReference type="Proteomes" id="UP001283341">
    <property type="component" value="Unassembled WGS sequence"/>
</dbReference>
<reference evidence="10" key="2">
    <citation type="submission" date="2023-06" db="EMBL/GenBank/DDBJ databases">
        <authorList>
            <consortium name="Lawrence Berkeley National Laboratory"/>
            <person name="Haridas S."/>
            <person name="Hensen N."/>
            <person name="Bonometti L."/>
            <person name="Westerberg I."/>
            <person name="Brannstrom I.O."/>
            <person name="Guillou S."/>
            <person name="Cros-Aarteil S."/>
            <person name="Calhoun S."/>
            <person name="Kuo A."/>
            <person name="Mondo S."/>
            <person name="Pangilinan J."/>
            <person name="Riley R."/>
            <person name="Labutti K."/>
            <person name="Andreopoulos B."/>
            <person name="Lipzen A."/>
            <person name="Chen C."/>
            <person name="Yanf M."/>
            <person name="Daum C."/>
            <person name="Ng V."/>
            <person name="Clum A."/>
            <person name="Steindorff A."/>
            <person name="Ohm R."/>
            <person name="Martin F."/>
            <person name="Silar P."/>
            <person name="Natvig D."/>
            <person name="Lalanne C."/>
            <person name="Gautier V."/>
            <person name="Ament-Velasquez S.L."/>
            <person name="Kruys A."/>
            <person name="Hutchinson M.I."/>
            <person name="Powell A.J."/>
            <person name="Barry K."/>
            <person name="Miller A.N."/>
            <person name="Grigoriev I.V."/>
            <person name="Debuchy R."/>
            <person name="Gladieux P."/>
            <person name="Thoren M.H."/>
            <person name="Johannesson H."/>
        </authorList>
    </citation>
    <scope>NUCLEOTIDE SEQUENCE</scope>
    <source>
        <strain evidence="10">CBS 118394</strain>
    </source>
</reference>
<keyword evidence="4" id="KW-0249">Electron transport</keyword>
<comment type="caution">
    <text evidence="10">The sequence shown here is derived from an EMBL/GenBank/DDBJ whole genome shotgun (WGS) entry which is preliminary data.</text>
</comment>
<dbReference type="InterPro" id="IPR015920">
    <property type="entry name" value="Cellobiose_DH-like_cyt"/>
</dbReference>
<evidence type="ECO:0000256" key="6">
    <source>
        <dbReference type="ARBA" id="ARBA00023136"/>
    </source>
</evidence>
<dbReference type="CDD" id="cd09630">
    <property type="entry name" value="CDH_like_cytochrome"/>
    <property type="match status" value="1"/>
</dbReference>
<dbReference type="GO" id="GO:0016020">
    <property type="term" value="C:membrane"/>
    <property type="evidence" value="ECO:0007669"/>
    <property type="project" value="UniProtKB-SubCell"/>
</dbReference>
<dbReference type="SMART" id="SM00664">
    <property type="entry name" value="DoH"/>
    <property type="match status" value="1"/>
</dbReference>
<evidence type="ECO:0000256" key="7">
    <source>
        <dbReference type="SAM" id="Phobius"/>
    </source>
</evidence>
<keyword evidence="3 7" id="KW-0812">Transmembrane</keyword>
<evidence type="ECO:0000256" key="2">
    <source>
        <dbReference type="ARBA" id="ARBA00022448"/>
    </source>
</evidence>